<dbReference type="InterPro" id="IPR046522">
    <property type="entry name" value="DUF6699"/>
</dbReference>
<feature type="compositionally biased region" description="Polar residues" evidence="1">
    <location>
        <begin position="48"/>
        <end position="62"/>
    </location>
</feature>
<protein>
    <recommendedName>
        <fullName evidence="2">DUF6699 domain-containing protein</fullName>
    </recommendedName>
</protein>
<evidence type="ECO:0000256" key="1">
    <source>
        <dbReference type="SAM" id="MobiDB-lite"/>
    </source>
</evidence>
<feature type="region of interest" description="Disordered" evidence="1">
    <location>
        <begin position="1"/>
        <end position="70"/>
    </location>
</feature>
<dbReference type="AlphaFoldDB" id="A0AAD5V7M7"/>
<keyword evidence="4" id="KW-1185">Reference proteome</keyword>
<dbReference type="EMBL" id="JANAWD010000114">
    <property type="protein sequence ID" value="KAJ3486666.1"/>
    <property type="molecule type" value="Genomic_DNA"/>
</dbReference>
<feature type="compositionally biased region" description="Pro residues" evidence="1">
    <location>
        <begin position="28"/>
        <end position="39"/>
    </location>
</feature>
<feature type="domain" description="DUF6699" evidence="2">
    <location>
        <begin position="103"/>
        <end position="245"/>
    </location>
</feature>
<name>A0AAD5V7M7_9APHY</name>
<gene>
    <name evidence="3" type="ORF">NLI96_g4071</name>
</gene>
<evidence type="ECO:0000313" key="4">
    <source>
        <dbReference type="Proteomes" id="UP001212997"/>
    </source>
</evidence>
<reference evidence="3" key="1">
    <citation type="submission" date="2022-07" db="EMBL/GenBank/DDBJ databases">
        <title>Genome Sequence of Physisporinus lineatus.</title>
        <authorList>
            <person name="Buettner E."/>
        </authorList>
    </citation>
    <scope>NUCLEOTIDE SEQUENCE</scope>
    <source>
        <strain evidence="3">VT162</strain>
    </source>
</reference>
<proteinExistence type="predicted"/>
<dbReference type="Pfam" id="PF20415">
    <property type="entry name" value="DUF6699"/>
    <property type="match status" value="1"/>
</dbReference>
<comment type="caution">
    <text evidence="3">The sequence shown here is derived from an EMBL/GenBank/DDBJ whole genome shotgun (WGS) entry which is preliminary data.</text>
</comment>
<organism evidence="3 4">
    <name type="scientific">Meripilus lineatus</name>
    <dbReference type="NCBI Taxonomy" id="2056292"/>
    <lineage>
        <taxon>Eukaryota</taxon>
        <taxon>Fungi</taxon>
        <taxon>Dikarya</taxon>
        <taxon>Basidiomycota</taxon>
        <taxon>Agaricomycotina</taxon>
        <taxon>Agaricomycetes</taxon>
        <taxon>Polyporales</taxon>
        <taxon>Meripilaceae</taxon>
        <taxon>Meripilus</taxon>
    </lineage>
</organism>
<dbReference type="Proteomes" id="UP001212997">
    <property type="component" value="Unassembled WGS sequence"/>
</dbReference>
<accession>A0AAD5V7M7</accession>
<evidence type="ECO:0000259" key="2">
    <source>
        <dbReference type="Pfam" id="PF20415"/>
    </source>
</evidence>
<sequence>MSTPVKKRVHFAEDLERTPSPSYSNSPPQSPGPVTPPMLPAGRYSPLTHPSSPYLTASPTSSRRAHVRTPSPLSLPATAVIISHPVLSSTTHPDPRTNIPSFIWDVTLPLETITQAPFSTPPTVSLQTVMREPATRPGLHEIVIRVEDFPWKIVVKPYRPTPAHPYPEVTVYDVLYALSANLNLPVLRSEYSQLPDHLRPGVDRAYYARCDRILSQRDRDEEIRRGVRRVDFLAGRTTFKGLRPGGKQGEFIARFS</sequence>
<evidence type="ECO:0000313" key="3">
    <source>
        <dbReference type="EMBL" id="KAJ3486666.1"/>
    </source>
</evidence>